<protein>
    <recommendedName>
        <fullName evidence="8">Ribonuclease R</fullName>
        <shortName evidence="8">RNase R</shortName>
        <ecNumber evidence="8">3.1.13.1</ecNumber>
    </recommendedName>
</protein>
<dbReference type="HAMAP" id="MF_01895">
    <property type="entry name" value="RNase_R"/>
    <property type="match status" value="1"/>
</dbReference>
<dbReference type="NCBIfam" id="TIGR00358">
    <property type="entry name" value="3_prime_RNase"/>
    <property type="match status" value="1"/>
</dbReference>
<sequence length="1640" mass="181740">MQEISPESTAEIADTLPVKTSKRPSKKTPRTEPEVQVPEVLQADTHLEGAESLPAAADVELPQPEKKGRTSRKKKAEQEAPRIEISSAPAADLQPLDPEVLAGVPERQAEQDEVTPEHFTEVVISAPEHAAAAIAADVAQSSIPTEDLQDKKAGSKRKKKAQSTEAQVSAVVELQPEMVVLEAPAKQPAEPVAIDTPPDPPRKGRGSRKKTEQPSEEVQNPEPVAAESMETTASETVIPETAADAPATVEATPETAAEVAPEGVQVDAQPAKTSKPRKGRKTTQAADDTQQAEKVSTSEMASAQSVVTPEIDPEPAQTEPEVQATEPVGVEPAATETVAAEEAAPKARKSRKKNAPAVPDQALTQTEAVQVTPVVSEPEQNSEPVQPAEVQATESTPAEAVPAQKGRKTRKAAPVEAAAAPVAPEVAEISPTEARPAENTPVEVAAAVEPVSEQVVENAPRTSSRRKKTAAEPVIQETSVEAAPAPDISTEQAPDADVQEVLESVPVQAPVKKKGRGKKQAAPEVVVPEEPTQEPLKLDDALEDSAEVVDLVEEGGQEDVPQPSIRTLEHGDSTPETAPSKPSIPTPQSSPASPDLPAYLYVKRDKQPTSKAAPRSQQPQQKAPEKGPSRGKGQQNQQQTPEPQKLDPAELANKDPKEVLLEFMKQKRRTWHVRDLERALPRVVKNNLGNRRNMESLLEELAEEDKVVRVRRRVYAYPEDTNLVRGRFQSSSSGFGFVIPETGKEDYFIPADATLGAWTGDIVQIKAEEKRKNENSPRGVVVRIVERGNAQLIGTLEERKGNQVLIPDDTRLARSIPLLSEGLENVALGSRLVAELHWPENTREPYARVKEVLGTEITPETETRAVIAQYDLRDEFPIEVEKESEKISTRITKKMLEGRLDLREKNIFTVDGRDAKDFDDAIHIERLENGNFLLGIHIADVSYYVTEGSALDKEAYQRATSVYLPGKVLPMLPEKLSNGVCSLVPHKDRLTLSALVEMGPDMDILTYSVTPSVIHSKARLTYDEVQAYSEGTASLPDHARHLEGDMHLLLKITNKMRQRRLREGSLDFKLSEVKVEVDKEGRLELIPIREETARGMIEDLMLLANKVVAQYMIEHHIPALYRVHEDPSDDRWTELRHMLTKMGLQADEKPTPQNYQALLKQVRGTPKETVVNHLLLRSLKQAKYAQHNLGHFGLAFSEYLHFTSPIRRYPDLLVHRMLRKHLQQEISGPEKERIHDKLAGMGDHTSERERAASDAERELTKYYQCLWAQGQLGEVFDGHISSVTSFGFFVSIQNGIEGLVHISSLPDYYIFFEDTMSLKGKNNGQSFQLGDKLQVQISNVNLAARQIDFILWENDMDQKPRARKRGETQNNGSNTNQNTNNRKPTPQQARGNAGGQGGQGGRKRRVVTLERSKNEYSRPVNVTVQKLYFGDWTVENLRDDEPQQPRRDFRGGGGNNRPPQNKQQNQSQNRGKGQQGNPGQQQKGQDRAPQQAREGGNRNSGRDQQERRDQTRDQNRDQNRDQGREQQKAQQQNRDQGRNQGRNRGESPIPMQKPRPQKPMQLPRNPDRNASRPSEGKGERSVPQPQQYQPSEPREAQPQVKADPAQQTRTEGNAQKNDAQKRRRRKPKTNGKGNDSSGEE</sequence>
<feature type="compositionally biased region" description="Polar residues" evidence="9">
    <location>
        <begin position="1631"/>
        <end position="1640"/>
    </location>
</feature>
<dbReference type="EC" id="3.1.13.1" evidence="8"/>
<organism evidence="11 12">
    <name type="scientific">Deinococcus cellulosilyticus (strain DSM 18568 / NBRC 106333 / KACC 11606 / 5516J-15)</name>
    <dbReference type="NCBI Taxonomy" id="1223518"/>
    <lineage>
        <taxon>Bacteria</taxon>
        <taxon>Thermotogati</taxon>
        <taxon>Deinococcota</taxon>
        <taxon>Deinococci</taxon>
        <taxon>Deinococcales</taxon>
        <taxon>Deinococcaceae</taxon>
        <taxon>Deinococcus</taxon>
    </lineage>
</organism>
<feature type="domain" description="S1 motif" evidence="10">
    <location>
        <begin position="1273"/>
        <end position="1352"/>
    </location>
</feature>
<dbReference type="SMART" id="SM00316">
    <property type="entry name" value="S1"/>
    <property type="match status" value="1"/>
</dbReference>
<feature type="region of interest" description="Disordered" evidence="9">
    <location>
        <begin position="453"/>
        <end position="652"/>
    </location>
</feature>
<comment type="function">
    <text evidence="8">3'-5' exoribonuclease that releases 5'-nucleoside monophosphates and is involved in maturation of structured RNAs.</text>
</comment>
<dbReference type="InterPro" id="IPR022966">
    <property type="entry name" value="RNase_II/R_CS"/>
</dbReference>
<dbReference type="InterPro" id="IPR050180">
    <property type="entry name" value="RNR_Ribonuclease"/>
</dbReference>
<dbReference type="Gene3D" id="2.40.50.140">
    <property type="entry name" value="Nucleic acid-binding proteins"/>
    <property type="match status" value="2"/>
</dbReference>
<evidence type="ECO:0000259" key="10">
    <source>
        <dbReference type="PROSITE" id="PS50126"/>
    </source>
</evidence>
<evidence type="ECO:0000256" key="7">
    <source>
        <dbReference type="ARBA" id="ARBA00022884"/>
    </source>
</evidence>
<feature type="compositionally biased region" description="Low complexity" evidence="9">
    <location>
        <begin position="412"/>
        <end position="428"/>
    </location>
</feature>
<keyword evidence="3 8" id="KW-0963">Cytoplasm</keyword>
<evidence type="ECO:0000313" key="11">
    <source>
        <dbReference type="EMBL" id="GEM45351.1"/>
    </source>
</evidence>
<dbReference type="GO" id="GO:0006402">
    <property type="term" value="P:mRNA catabolic process"/>
    <property type="evidence" value="ECO:0007669"/>
    <property type="project" value="TreeGrafter"/>
</dbReference>
<feature type="compositionally biased region" description="Basic and acidic residues" evidence="9">
    <location>
        <begin position="1500"/>
        <end position="1527"/>
    </location>
</feature>
<dbReference type="InterPro" id="IPR040476">
    <property type="entry name" value="CSD2"/>
</dbReference>
<dbReference type="InterPro" id="IPR012340">
    <property type="entry name" value="NA-bd_OB-fold"/>
</dbReference>
<dbReference type="NCBIfam" id="TIGR02063">
    <property type="entry name" value="RNase_R"/>
    <property type="match status" value="1"/>
</dbReference>
<evidence type="ECO:0000313" key="12">
    <source>
        <dbReference type="Proteomes" id="UP000321306"/>
    </source>
</evidence>
<dbReference type="EMBL" id="BJXB01000003">
    <property type="protein sequence ID" value="GEM45351.1"/>
    <property type="molecule type" value="Genomic_DNA"/>
</dbReference>
<evidence type="ECO:0000256" key="3">
    <source>
        <dbReference type="ARBA" id="ARBA00022490"/>
    </source>
</evidence>
<dbReference type="SMART" id="SM00955">
    <property type="entry name" value="RNB"/>
    <property type="match status" value="1"/>
</dbReference>
<comment type="subcellular location">
    <subcellularLocation>
        <location evidence="2 8">Cytoplasm</location>
    </subcellularLocation>
</comment>
<feature type="region of interest" description="Disordered" evidence="9">
    <location>
        <begin position="135"/>
        <end position="440"/>
    </location>
</feature>
<dbReference type="InterPro" id="IPR004476">
    <property type="entry name" value="RNase_II/RNase_R"/>
</dbReference>
<dbReference type="PANTHER" id="PTHR23355">
    <property type="entry name" value="RIBONUCLEASE"/>
    <property type="match status" value="1"/>
</dbReference>
<feature type="compositionally biased region" description="Acidic residues" evidence="9">
    <location>
        <begin position="541"/>
        <end position="557"/>
    </location>
</feature>
<dbReference type="InterPro" id="IPR013223">
    <property type="entry name" value="RNase_B_OB_dom"/>
</dbReference>
<dbReference type="Pfam" id="PF00575">
    <property type="entry name" value="S1"/>
    <property type="match status" value="1"/>
</dbReference>
<dbReference type="Pfam" id="PF17876">
    <property type="entry name" value="CSD2"/>
    <property type="match status" value="1"/>
</dbReference>
<dbReference type="PANTHER" id="PTHR23355:SF9">
    <property type="entry name" value="DIS3-LIKE EXONUCLEASE 2"/>
    <property type="match status" value="1"/>
</dbReference>
<keyword evidence="7 8" id="KW-0694">RNA-binding</keyword>
<feature type="compositionally biased region" description="Low complexity" evidence="9">
    <location>
        <begin position="330"/>
        <end position="342"/>
    </location>
</feature>
<dbReference type="Pfam" id="PF08206">
    <property type="entry name" value="OB_RNB"/>
    <property type="match status" value="1"/>
</dbReference>
<dbReference type="PROSITE" id="PS01175">
    <property type="entry name" value="RIBONUCLEASE_II"/>
    <property type="match status" value="1"/>
</dbReference>
<evidence type="ECO:0000256" key="8">
    <source>
        <dbReference type="HAMAP-Rule" id="MF_01895"/>
    </source>
</evidence>
<keyword evidence="4 8" id="KW-0540">Nuclease</keyword>
<dbReference type="InterPro" id="IPR001900">
    <property type="entry name" value="RNase_II/R"/>
</dbReference>
<keyword evidence="5 8" id="KW-0378">Hydrolase</keyword>
<evidence type="ECO:0000256" key="2">
    <source>
        <dbReference type="ARBA" id="ARBA00004496"/>
    </source>
</evidence>
<comment type="caution">
    <text evidence="11">The sequence shown here is derived from an EMBL/GenBank/DDBJ whole genome shotgun (WGS) entry which is preliminary data.</text>
</comment>
<proteinExistence type="inferred from homology"/>
<dbReference type="SUPFAM" id="SSF50249">
    <property type="entry name" value="Nucleic acid-binding proteins"/>
    <property type="match status" value="4"/>
</dbReference>
<feature type="compositionally biased region" description="Polar residues" evidence="9">
    <location>
        <begin position="282"/>
        <end position="307"/>
    </location>
</feature>
<comment type="catalytic activity">
    <reaction evidence="1 8">
        <text>Exonucleolytic cleavage in the 3'- to 5'-direction to yield nucleoside 5'-phosphates.</text>
        <dbReference type="EC" id="3.1.13.1"/>
    </reaction>
</comment>
<dbReference type="Pfam" id="PF00773">
    <property type="entry name" value="RNB"/>
    <property type="match status" value="1"/>
</dbReference>
<feature type="compositionally biased region" description="Polar residues" evidence="9">
    <location>
        <begin position="1605"/>
        <end position="1617"/>
    </location>
</feature>
<dbReference type="GO" id="GO:0008859">
    <property type="term" value="F:exoribonuclease II activity"/>
    <property type="evidence" value="ECO:0007669"/>
    <property type="project" value="UniProtKB-UniRule"/>
</dbReference>
<dbReference type="GO" id="GO:0003723">
    <property type="term" value="F:RNA binding"/>
    <property type="evidence" value="ECO:0007669"/>
    <property type="project" value="UniProtKB-UniRule"/>
</dbReference>
<dbReference type="GO" id="GO:0005829">
    <property type="term" value="C:cytosol"/>
    <property type="evidence" value="ECO:0007669"/>
    <property type="project" value="TreeGrafter"/>
</dbReference>
<dbReference type="InterPro" id="IPR011805">
    <property type="entry name" value="RNase_R"/>
</dbReference>
<evidence type="ECO:0000256" key="4">
    <source>
        <dbReference type="ARBA" id="ARBA00022722"/>
    </source>
</evidence>
<dbReference type="Proteomes" id="UP000321306">
    <property type="component" value="Unassembled WGS sequence"/>
</dbReference>
<feature type="region of interest" description="Disordered" evidence="9">
    <location>
        <begin position="1"/>
        <end position="96"/>
    </location>
</feature>
<feature type="compositionally biased region" description="Basic and acidic residues" evidence="9">
    <location>
        <begin position="1565"/>
        <end position="1580"/>
    </location>
</feature>
<dbReference type="InterPro" id="IPR003029">
    <property type="entry name" value="S1_domain"/>
</dbReference>
<evidence type="ECO:0000256" key="9">
    <source>
        <dbReference type="SAM" id="MobiDB-lite"/>
    </source>
</evidence>
<dbReference type="PROSITE" id="PS50126">
    <property type="entry name" value="S1"/>
    <property type="match status" value="1"/>
</dbReference>
<keyword evidence="12" id="KW-1185">Reference proteome</keyword>
<feature type="region of interest" description="Disordered" evidence="9">
    <location>
        <begin position="1435"/>
        <end position="1640"/>
    </location>
</feature>
<feature type="compositionally biased region" description="Low complexity" evidence="9">
    <location>
        <begin position="1530"/>
        <end position="1564"/>
    </location>
</feature>
<evidence type="ECO:0000256" key="6">
    <source>
        <dbReference type="ARBA" id="ARBA00022839"/>
    </source>
</evidence>
<reference evidence="11 12" key="1">
    <citation type="submission" date="2019-07" db="EMBL/GenBank/DDBJ databases">
        <title>Whole genome shotgun sequence of Deinococcus cellulosilyticus NBRC 106333.</title>
        <authorList>
            <person name="Hosoyama A."/>
            <person name="Uohara A."/>
            <person name="Ohji S."/>
            <person name="Ichikawa N."/>
        </authorList>
    </citation>
    <scope>NUCLEOTIDE SEQUENCE [LARGE SCALE GENOMIC DNA]</scope>
    <source>
        <strain evidence="11 12">NBRC 106333</strain>
    </source>
</reference>
<feature type="compositionally biased region" description="Low complexity" evidence="9">
    <location>
        <begin position="1456"/>
        <end position="1483"/>
    </location>
</feature>
<feature type="compositionally biased region" description="Low complexity" evidence="9">
    <location>
        <begin position="1368"/>
        <end position="1391"/>
    </location>
</feature>
<gene>
    <name evidence="8" type="primary">rnr</name>
    <name evidence="11" type="ORF">DC3_09860</name>
</gene>
<evidence type="ECO:0000256" key="5">
    <source>
        <dbReference type="ARBA" id="ARBA00022801"/>
    </source>
</evidence>
<feature type="compositionally biased region" description="Low complexity" evidence="9">
    <location>
        <begin position="239"/>
        <end position="262"/>
    </location>
</feature>
<name>A0A511MYC2_DEIC1</name>
<accession>A0A511MYC2</accession>
<feature type="region of interest" description="Disordered" evidence="9">
    <location>
        <begin position="1358"/>
        <end position="1412"/>
    </location>
</feature>
<comment type="similarity">
    <text evidence="8">Belongs to the RNR ribonuclease family. RNase R subfamily.</text>
</comment>
<dbReference type="CDD" id="cd04471">
    <property type="entry name" value="S1_RNase_R"/>
    <property type="match status" value="1"/>
</dbReference>
<keyword evidence="6 8" id="KW-0269">Exonuclease</keyword>
<feature type="compositionally biased region" description="Basic and acidic residues" evidence="9">
    <location>
        <begin position="1436"/>
        <end position="1450"/>
    </location>
</feature>
<evidence type="ECO:0000256" key="1">
    <source>
        <dbReference type="ARBA" id="ARBA00001849"/>
    </source>
</evidence>